<reference evidence="1" key="1">
    <citation type="submission" date="2018-05" db="EMBL/GenBank/DDBJ databases">
        <authorList>
            <person name="Lanie J.A."/>
            <person name="Ng W.-L."/>
            <person name="Kazmierczak K.M."/>
            <person name="Andrzejewski T.M."/>
            <person name="Davidsen T.M."/>
            <person name="Wayne K.J."/>
            <person name="Tettelin H."/>
            <person name="Glass J.I."/>
            <person name="Rusch D."/>
            <person name="Podicherti R."/>
            <person name="Tsui H.-C.T."/>
            <person name="Winkler M.E."/>
        </authorList>
    </citation>
    <scope>NUCLEOTIDE SEQUENCE</scope>
</reference>
<dbReference type="AlphaFoldDB" id="A0A382E778"/>
<protein>
    <submittedName>
        <fullName evidence="1">Uncharacterized protein</fullName>
    </submittedName>
</protein>
<feature type="non-terminal residue" evidence="1">
    <location>
        <position position="1"/>
    </location>
</feature>
<name>A0A382E778_9ZZZZ</name>
<organism evidence="1">
    <name type="scientific">marine metagenome</name>
    <dbReference type="NCBI Taxonomy" id="408172"/>
    <lineage>
        <taxon>unclassified sequences</taxon>
        <taxon>metagenomes</taxon>
        <taxon>ecological metagenomes</taxon>
    </lineage>
</organism>
<accession>A0A382E778</accession>
<evidence type="ECO:0000313" key="1">
    <source>
        <dbReference type="EMBL" id="SVB46490.1"/>
    </source>
</evidence>
<proteinExistence type="predicted"/>
<sequence>TGPAGNTQIKVLSESEKVASTGPILEEYKDEITADEHLWMKVNASNE</sequence>
<dbReference type="EMBL" id="UINC01043039">
    <property type="protein sequence ID" value="SVB46490.1"/>
    <property type="molecule type" value="Genomic_DNA"/>
</dbReference>
<gene>
    <name evidence="1" type="ORF">METZ01_LOCUS199344</name>
</gene>